<reference evidence="2" key="1">
    <citation type="journal article" date="2021" name="G3 (Bethesda)">
        <title>Genome and transcriptome analysis of the beet armyworm Spodoptera exigua reveals targets for pest control. .</title>
        <authorList>
            <person name="Simon S."/>
            <person name="Breeschoten T."/>
            <person name="Jansen H.J."/>
            <person name="Dirks R.P."/>
            <person name="Schranz M.E."/>
            <person name="Ros V.I.D."/>
        </authorList>
    </citation>
    <scope>NUCLEOTIDE SEQUENCE</scope>
    <source>
        <strain evidence="2">TB_SE_WUR_2020</strain>
    </source>
</reference>
<gene>
    <name evidence="2" type="ORF">HF086_005397</name>
</gene>
<organism evidence="2 3">
    <name type="scientific">Spodoptera exigua</name>
    <name type="common">Beet armyworm</name>
    <name type="synonym">Noctua fulgens</name>
    <dbReference type="NCBI Taxonomy" id="7107"/>
    <lineage>
        <taxon>Eukaryota</taxon>
        <taxon>Metazoa</taxon>
        <taxon>Ecdysozoa</taxon>
        <taxon>Arthropoda</taxon>
        <taxon>Hexapoda</taxon>
        <taxon>Insecta</taxon>
        <taxon>Pterygota</taxon>
        <taxon>Neoptera</taxon>
        <taxon>Endopterygota</taxon>
        <taxon>Lepidoptera</taxon>
        <taxon>Glossata</taxon>
        <taxon>Ditrysia</taxon>
        <taxon>Noctuoidea</taxon>
        <taxon>Noctuidae</taxon>
        <taxon>Amphipyrinae</taxon>
        <taxon>Spodoptera</taxon>
    </lineage>
</organism>
<dbReference type="Proteomes" id="UP000814243">
    <property type="component" value="Unassembled WGS sequence"/>
</dbReference>
<evidence type="ECO:0000313" key="2">
    <source>
        <dbReference type="EMBL" id="KAH9628772.1"/>
    </source>
</evidence>
<name>A0A922S8U3_SPOEX</name>
<proteinExistence type="predicted"/>
<dbReference type="EMBL" id="JACEFF010000895">
    <property type="protein sequence ID" value="KAH9628772.1"/>
    <property type="molecule type" value="Genomic_DNA"/>
</dbReference>
<accession>A0A922S8U3</accession>
<evidence type="ECO:0000256" key="1">
    <source>
        <dbReference type="SAM" id="MobiDB-lite"/>
    </source>
</evidence>
<protein>
    <submittedName>
        <fullName evidence="2">Uncharacterized protein</fullName>
    </submittedName>
</protein>
<comment type="caution">
    <text evidence="2">The sequence shown here is derived from an EMBL/GenBank/DDBJ whole genome shotgun (WGS) entry which is preliminary data.</text>
</comment>
<dbReference type="AlphaFoldDB" id="A0A922S8U3"/>
<evidence type="ECO:0000313" key="3">
    <source>
        <dbReference type="Proteomes" id="UP000814243"/>
    </source>
</evidence>
<sequence length="167" mass="18707">MLTNGYSEHSYATCSESTSTGTCAGATHTDRERLPLQSLEIITDALLEIMEACMRDIPDCDWLQTWTSLAKSFAFCFNPALQPRALIVFGCISKNVTDDDMKQLLRILASPIHKALFWVALSVLQLDEPTLYAAGLAFMEQNLHTLESQGQFQHKGFSVQLYAYLHL</sequence>
<feature type="region of interest" description="Disordered" evidence="1">
    <location>
        <begin position="1"/>
        <end position="21"/>
    </location>
</feature>